<evidence type="ECO:0000313" key="1">
    <source>
        <dbReference type="EMBL" id="PHZ17809.1"/>
    </source>
</evidence>
<dbReference type="GeneID" id="35445258"/>
<sequence length="127" mass="14822">MKLIATSDNPSNAKCYNYEFITAEAQCELMEEFFPNLQQYCTIDRLQYWVGQSNIWGPRKRKTTNGQTKYGRHLWIVCKEMKELLVESTDSISAYWDHLKNEVSFITIGYARKSLTKENVASGTRHL</sequence>
<dbReference type="AlphaFoldDB" id="A0A2G4T9X4"/>
<proteinExistence type="predicted"/>
<evidence type="ECO:0000313" key="2">
    <source>
        <dbReference type="Proteomes" id="UP000242254"/>
    </source>
</evidence>
<reference evidence="1 2" key="1">
    <citation type="journal article" date="2016" name="Proc. Natl. Acad. Sci. U.S.A.">
        <title>Lipid metabolic changes in an early divergent fungus govern the establishment of a mutualistic symbiosis with endobacteria.</title>
        <authorList>
            <person name="Lastovetsky O.A."/>
            <person name="Gaspar M.L."/>
            <person name="Mondo S.J."/>
            <person name="LaButti K.M."/>
            <person name="Sandor L."/>
            <person name="Grigoriev I.V."/>
            <person name="Henry S.A."/>
            <person name="Pawlowska T.E."/>
        </authorList>
    </citation>
    <scope>NUCLEOTIDE SEQUENCE [LARGE SCALE GENOMIC DNA]</scope>
    <source>
        <strain evidence="1 2">ATCC 52813</strain>
    </source>
</reference>
<gene>
    <name evidence="1" type="ORF">RHIMIDRAFT_297093</name>
</gene>
<organism evidence="1 2">
    <name type="scientific">Rhizopus microsporus ATCC 52813</name>
    <dbReference type="NCBI Taxonomy" id="1340429"/>
    <lineage>
        <taxon>Eukaryota</taxon>
        <taxon>Fungi</taxon>
        <taxon>Fungi incertae sedis</taxon>
        <taxon>Mucoromycota</taxon>
        <taxon>Mucoromycotina</taxon>
        <taxon>Mucoromycetes</taxon>
        <taxon>Mucorales</taxon>
        <taxon>Mucorineae</taxon>
        <taxon>Rhizopodaceae</taxon>
        <taxon>Rhizopus</taxon>
    </lineage>
</organism>
<dbReference type="Proteomes" id="UP000242254">
    <property type="component" value="Unassembled WGS sequence"/>
</dbReference>
<dbReference type="RefSeq" id="XP_023471517.1">
    <property type="nucleotide sequence ID" value="XM_023614269.1"/>
</dbReference>
<keyword evidence="2" id="KW-1185">Reference proteome</keyword>
<protein>
    <submittedName>
        <fullName evidence="1">Uncharacterized protein</fullName>
    </submittedName>
</protein>
<dbReference type="EMBL" id="KZ303842">
    <property type="protein sequence ID" value="PHZ17809.1"/>
    <property type="molecule type" value="Genomic_DNA"/>
</dbReference>
<name>A0A2G4T9X4_RHIZD</name>
<accession>A0A2G4T9X4</accession>